<accession>A0ABP0NYJ1</accession>
<name>A0ABP0NYJ1_9DINO</name>
<dbReference type="Pfam" id="PF13499">
    <property type="entry name" value="EF-hand_7"/>
    <property type="match status" value="1"/>
</dbReference>
<evidence type="ECO:0000259" key="3">
    <source>
        <dbReference type="PROSITE" id="PS50222"/>
    </source>
</evidence>
<dbReference type="PROSITE" id="PS50222">
    <property type="entry name" value="EF_HAND_2"/>
    <property type="match status" value="2"/>
</dbReference>
<reference evidence="4 5" key="1">
    <citation type="submission" date="2024-02" db="EMBL/GenBank/DDBJ databases">
        <authorList>
            <person name="Chen Y."/>
            <person name="Shah S."/>
            <person name="Dougan E. K."/>
            <person name="Thang M."/>
            <person name="Chan C."/>
        </authorList>
    </citation>
    <scope>NUCLEOTIDE SEQUENCE [LARGE SCALE GENOMIC DNA]</scope>
</reference>
<dbReference type="SMART" id="SM00054">
    <property type="entry name" value="EFh"/>
    <property type="match status" value="2"/>
</dbReference>
<evidence type="ECO:0000256" key="1">
    <source>
        <dbReference type="ARBA" id="ARBA00022837"/>
    </source>
</evidence>
<dbReference type="InterPro" id="IPR011992">
    <property type="entry name" value="EF-hand-dom_pair"/>
</dbReference>
<comment type="caution">
    <text evidence="4">The sequence shown here is derived from an EMBL/GenBank/DDBJ whole genome shotgun (WGS) entry which is preliminary data.</text>
</comment>
<dbReference type="Gene3D" id="1.10.238.10">
    <property type="entry name" value="EF-hand"/>
    <property type="match status" value="1"/>
</dbReference>
<dbReference type="Proteomes" id="UP001642484">
    <property type="component" value="Unassembled WGS sequence"/>
</dbReference>
<proteinExistence type="predicted"/>
<feature type="domain" description="EF-hand" evidence="3">
    <location>
        <begin position="57"/>
        <end position="92"/>
    </location>
</feature>
<evidence type="ECO:0000313" key="4">
    <source>
        <dbReference type="EMBL" id="CAK9068272.1"/>
    </source>
</evidence>
<feature type="region of interest" description="Disordered" evidence="2">
    <location>
        <begin position="101"/>
        <end position="137"/>
    </location>
</feature>
<gene>
    <name evidence="4" type="ORF">CCMP2556_LOCUS33532</name>
</gene>
<feature type="compositionally biased region" description="Basic and acidic residues" evidence="2">
    <location>
        <begin position="116"/>
        <end position="137"/>
    </location>
</feature>
<protein>
    <recommendedName>
        <fullName evidence="3">EF-hand domain-containing protein</fullName>
    </recommendedName>
</protein>
<dbReference type="PROSITE" id="PS00018">
    <property type="entry name" value="EF_HAND_1"/>
    <property type="match status" value="1"/>
</dbReference>
<keyword evidence="1" id="KW-0106">Calcium</keyword>
<organism evidence="4 5">
    <name type="scientific">Durusdinium trenchii</name>
    <dbReference type="NCBI Taxonomy" id="1381693"/>
    <lineage>
        <taxon>Eukaryota</taxon>
        <taxon>Sar</taxon>
        <taxon>Alveolata</taxon>
        <taxon>Dinophyceae</taxon>
        <taxon>Suessiales</taxon>
        <taxon>Symbiodiniaceae</taxon>
        <taxon>Durusdinium</taxon>
    </lineage>
</organism>
<feature type="compositionally biased region" description="Polar residues" evidence="2">
    <location>
        <begin position="102"/>
        <end position="115"/>
    </location>
</feature>
<feature type="domain" description="EF-hand" evidence="3">
    <location>
        <begin position="15"/>
        <end position="50"/>
    </location>
</feature>
<dbReference type="EMBL" id="CAXAMN010022306">
    <property type="protein sequence ID" value="CAK9068272.1"/>
    <property type="molecule type" value="Genomic_DNA"/>
</dbReference>
<dbReference type="SUPFAM" id="SSF47473">
    <property type="entry name" value="EF-hand"/>
    <property type="match status" value="1"/>
</dbReference>
<sequence length="219" mass="24164">MGLIELVELFQGQSVQKLPARQMWLKFDKDTSGVMDRKEVDQLLRDIWKTYKVQKPLSADVVQNILAELDVNKDGKIVQKEFEDLYDDLWDEMAQAYASPKEGSQASAISPTSENKASKDVSPKAKPKEKVKATAEEPTHIRCPHCAFEIDPRQLHRLKVPPEALSVSPGPWQGVSSGYANAMPAIAAAPVPAGTSFHGQVPASFFQTSHGWWAQPPGS</sequence>
<evidence type="ECO:0000256" key="2">
    <source>
        <dbReference type="SAM" id="MobiDB-lite"/>
    </source>
</evidence>
<dbReference type="InterPro" id="IPR002048">
    <property type="entry name" value="EF_hand_dom"/>
</dbReference>
<evidence type="ECO:0000313" key="5">
    <source>
        <dbReference type="Proteomes" id="UP001642484"/>
    </source>
</evidence>
<dbReference type="InterPro" id="IPR018247">
    <property type="entry name" value="EF_Hand_1_Ca_BS"/>
</dbReference>
<keyword evidence="5" id="KW-1185">Reference proteome</keyword>